<dbReference type="Proteomes" id="UP001143548">
    <property type="component" value="Unassembled WGS sequence"/>
</dbReference>
<protein>
    <submittedName>
        <fullName evidence="1">Uncharacterized protein</fullName>
    </submittedName>
</protein>
<gene>
    <name evidence="1" type="ORF">AbraCBS73388_005892</name>
</gene>
<name>A0A9W5Z587_9EURO</name>
<comment type="caution">
    <text evidence="1">The sequence shown here is derived from an EMBL/GenBank/DDBJ whole genome shotgun (WGS) entry which is preliminary data.</text>
</comment>
<organism evidence="1 2">
    <name type="scientific">Aspergillus brasiliensis</name>
    <dbReference type="NCBI Taxonomy" id="319629"/>
    <lineage>
        <taxon>Eukaryota</taxon>
        <taxon>Fungi</taxon>
        <taxon>Dikarya</taxon>
        <taxon>Ascomycota</taxon>
        <taxon>Pezizomycotina</taxon>
        <taxon>Eurotiomycetes</taxon>
        <taxon>Eurotiomycetidae</taxon>
        <taxon>Eurotiales</taxon>
        <taxon>Aspergillaceae</taxon>
        <taxon>Aspergillus</taxon>
        <taxon>Aspergillus subgen. Circumdati</taxon>
    </lineage>
</organism>
<accession>A0A9W5Z587</accession>
<dbReference type="AlphaFoldDB" id="A0A9W5Z587"/>
<evidence type="ECO:0000313" key="1">
    <source>
        <dbReference type="EMBL" id="GKZ27852.1"/>
    </source>
</evidence>
<reference evidence="1" key="1">
    <citation type="submission" date="2022-07" db="EMBL/GenBank/DDBJ databases">
        <title>Taxonomy of Aspergillus series Nigri: significant species reduction supported by multi-species coalescent approaches.</title>
        <authorList>
            <person name="Bian C."/>
            <person name="Kusuya Y."/>
            <person name="Sklenar F."/>
            <person name="D'hooge E."/>
            <person name="Yaguchi T."/>
            <person name="Takahashi H."/>
            <person name="Hubka V."/>
        </authorList>
    </citation>
    <scope>NUCLEOTIDE SEQUENCE</scope>
    <source>
        <strain evidence="1">CBS 733.88</strain>
    </source>
</reference>
<evidence type="ECO:0000313" key="2">
    <source>
        <dbReference type="Proteomes" id="UP001143548"/>
    </source>
</evidence>
<proteinExistence type="predicted"/>
<sequence>MQKNCRRFETIPPKLALLVNFSPQLKEKTAVEVPEVLSAKLEKEPNAARRGVLLTAIHQYDSSSTCNIKPKEAIDRAKAKFHEGSGSRGTDDIWFNVFADLNYCRRSLFADINSTRSTWGYSYVGENWNGCSVQEH</sequence>
<dbReference type="EMBL" id="BROQ01000298">
    <property type="protein sequence ID" value="GKZ27852.1"/>
    <property type="molecule type" value="Genomic_DNA"/>
</dbReference>